<feature type="region of interest" description="Disordered" evidence="1">
    <location>
        <begin position="191"/>
        <end position="215"/>
    </location>
</feature>
<gene>
    <name evidence="3" type="ORF">E1301_Tti003806</name>
</gene>
<feature type="chain" id="PRO_5023005346" evidence="2">
    <location>
        <begin position="19"/>
        <end position="215"/>
    </location>
</feature>
<dbReference type="Proteomes" id="UP000324632">
    <property type="component" value="Chromosome 2"/>
</dbReference>
<feature type="signal peptide" evidence="2">
    <location>
        <begin position="1"/>
        <end position="18"/>
    </location>
</feature>
<keyword evidence="4" id="KW-1185">Reference proteome</keyword>
<proteinExistence type="predicted"/>
<dbReference type="AlphaFoldDB" id="A0A5A9PRV3"/>
<dbReference type="EMBL" id="SOYY01000002">
    <property type="protein sequence ID" value="KAA0724538.1"/>
    <property type="molecule type" value="Genomic_DNA"/>
</dbReference>
<organism evidence="3 4">
    <name type="scientific">Triplophysa tibetana</name>
    <dbReference type="NCBI Taxonomy" id="1572043"/>
    <lineage>
        <taxon>Eukaryota</taxon>
        <taxon>Metazoa</taxon>
        <taxon>Chordata</taxon>
        <taxon>Craniata</taxon>
        <taxon>Vertebrata</taxon>
        <taxon>Euteleostomi</taxon>
        <taxon>Actinopterygii</taxon>
        <taxon>Neopterygii</taxon>
        <taxon>Teleostei</taxon>
        <taxon>Ostariophysi</taxon>
        <taxon>Cypriniformes</taxon>
        <taxon>Nemacheilidae</taxon>
        <taxon>Triplophysa</taxon>
    </lineage>
</organism>
<evidence type="ECO:0000256" key="2">
    <source>
        <dbReference type="SAM" id="SignalP"/>
    </source>
</evidence>
<keyword evidence="2" id="KW-0732">Signal</keyword>
<evidence type="ECO:0000313" key="3">
    <source>
        <dbReference type="EMBL" id="KAA0724538.1"/>
    </source>
</evidence>
<evidence type="ECO:0000256" key="1">
    <source>
        <dbReference type="SAM" id="MobiDB-lite"/>
    </source>
</evidence>
<name>A0A5A9PRV3_9TELE</name>
<feature type="compositionally biased region" description="Basic residues" evidence="1">
    <location>
        <begin position="206"/>
        <end position="215"/>
    </location>
</feature>
<accession>A0A5A9PRV3</accession>
<protein>
    <submittedName>
        <fullName evidence="3">Uncharacterized protein</fullName>
    </submittedName>
</protein>
<reference evidence="3 4" key="1">
    <citation type="journal article" date="2019" name="Mol. Ecol. Resour.">
        <title>Chromosome-level genome assembly of Triplophysa tibetana, a fish adapted to the harsh high-altitude environment of the Tibetan Plateau.</title>
        <authorList>
            <person name="Yang X."/>
            <person name="Liu H."/>
            <person name="Ma Z."/>
            <person name="Zou Y."/>
            <person name="Zou M."/>
            <person name="Mao Y."/>
            <person name="Li X."/>
            <person name="Wang H."/>
            <person name="Chen T."/>
            <person name="Wang W."/>
            <person name="Yang R."/>
        </authorList>
    </citation>
    <scope>NUCLEOTIDE SEQUENCE [LARGE SCALE GENOMIC DNA]</scope>
    <source>
        <strain evidence="3">TTIB1903HZAU</strain>
        <tissue evidence="3">Muscle</tissue>
    </source>
</reference>
<sequence length="215" mass="24904">MNQIKLIILMIVIPQFLSKELRGKNCVCDLKNTDPAFPENKLRRIVTDVSQCTMTNTSEKKEDERNVYGAVSLCIVDLELVEIQDLLDKLNKTTRNFQQLSIVTKTQLSNMKDTMVELEKFDNMQVVKKERENQLIKRDLEQSQKDLKPTPPTQQFLRKRLCFFFMTVPSTCDPPISYSTKTVTGQEREQGLMGQFQVSSSEVKARGSKRRVQKY</sequence>
<evidence type="ECO:0000313" key="4">
    <source>
        <dbReference type="Proteomes" id="UP000324632"/>
    </source>
</evidence>
<comment type="caution">
    <text evidence="3">The sequence shown here is derived from an EMBL/GenBank/DDBJ whole genome shotgun (WGS) entry which is preliminary data.</text>
</comment>